<evidence type="ECO:0000313" key="1">
    <source>
        <dbReference type="EMBL" id="PIO46240.1"/>
    </source>
</evidence>
<dbReference type="Proteomes" id="UP000232163">
    <property type="component" value="Unassembled WGS sequence"/>
</dbReference>
<name>A0A2N9W3C2_9HYPH</name>
<dbReference type="KEGG" id="pht:BLM14_08765"/>
<evidence type="ECO:0000313" key="2">
    <source>
        <dbReference type="Proteomes" id="UP000232163"/>
    </source>
</evidence>
<proteinExistence type="predicted"/>
<protein>
    <submittedName>
        <fullName evidence="1">Uncharacterized protein</fullName>
    </submittedName>
</protein>
<keyword evidence="2" id="KW-1185">Reference proteome</keyword>
<comment type="caution">
    <text evidence="1">The sequence shown here is derived from an EMBL/GenBank/DDBJ whole genome shotgun (WGS) entry which is preliminary data.</text>
</comment>
<dbReference type="EMBL" id="MZMT01000004">
    <property type="protein sequence ID" value="PIO46240.1"/>
    <property type="molecule type" value="Genomic_DNA"/>
</dbReference>
<accession>A0A2N9W3C2</accession>
<organism evidence="1 2">
    <name type="scientific">Phyllobacterium zundukense</name>
    <dbReference type="NCBI Taxonomy" id="1867719"/>
    <lineage>
        <taxon>Bacteria</taxon>
        <taxon>Pseudomonadati</taxon>
        <taxon>Pseudomonadota</taxon>
        <taxon>Alphaproteobacteria</taxon>
        <taxon>Hyphomicrobiales</taxon>
        <taxon>Phyllobacteriaceae</taxon>
        <taxon>Phyllobacterium</taxon>
    </lineage>
</organism>
<sequence>MEHAMNDKDENPKTVKVMREQLNQPAYLDALHSRYRPVQNDKLFKDLLKRMHDKEPDTRN</sequence>
<gene>
    <name evidence="1" type="ORF">B5P45_03315</name>
</gene>
<reference evidence="2" key="1">
    <citation type="journal article" date="2017" name="Int J Environ Stud">
        <title>Does the Miocene-Pliocene relict legume Oxytropis triphylla form nitrogen-fixing nodules with a combination of bacterial strains?</title>
        <authorList>
            <person name="Safronova V."/>
            <person name="Belimov A."/>
            <person name="Sazanova A."/>
            <person name="Kuznetsova I."/>
            <person name="Popova J."/>
            <person name="Andronov E."/>
            <person name="Verkhozina A."/>
            <person name="Tikhonovich I."/>
        </authorList>
    </citation>
    <scope>NUCLEOTIDE SEQUENCE [LARGE SCALE GENOMIC DNA]</scope>
    <source>
        <strain evidence="2">Tri-38</strain>
    </source>
</reference>
<dbReference type="AlphaFoldDB" id="A0A2N9W3C2"/>